<dbReference type="InterPro" id="IPR000504">
    <property type="entry name" value="RRM_dom"/>
</dbReference>
<accession>G7J8B6</accession>
<gene>
    <name evidence="6" type="primary">11429869</name>
    <name evidence="4" type="ordered locus">MTR_3g104670</name>
    <name evidence="5" type="ORF">MtrunA17_Chr3g0135941</name>
</gene>
<dbReference type="OrthoDB" id="431169at2759"/>
<keyword evidence="1 2" id="KW-0694">RNA-binding</keyword>
<dbReference type="SUPFAM" id="SSF54928">
    <property type="entry name" value="RNA-binding domain, RBD"/>
    <property type="match status" value="1"/>
</dbReference>
<dbReference type="EnsemblPlants" id="AES73423">
    <property type="protein sequence ID" value="AES73423"/>
    <property type="gene ID" value="MTR_3g104670"/>
</dbReference>
<reference evidence="4 7" key="1">
    <citation type="journal article" date="2011" name="Nature">
        <title>The Medicago genome provides insight into the evolution of rhizobial symbioses.</title>
        <authorList>
            <person name="Young N.D."/>
            <person name="Debelle F."/>
            <person name="Oldroyd G.E."/>
            <person name="Geurts R."/>
            <person name="Cannon S.B."/>
            <person name="Udvardi M.K."/>
            <person name="Benedito V.A."/>
            <person name="Mayer K.F."/>
            <person name="Gouzy J."/>
            <person name="Schoof H."/>
            <person name="Van de Peer Y."/>
            <person name="Proost S."/>
            <person name="Cook D.R."/>
            <person name="Meyers B.C."/>
            <person name="Spannagl M."/>
            <person name="Cheung F."/>
            <person name="De Mita S."/>
            <person name="Krishnakumar V."/>
            <person name="Gundlach H."/>
            <person name="Zhou S."/>
            <person name="Mudge J."/>
            <person name="Bharti A.K."/>
            <person name="Murray J.D."/>
            <person name="Naoumkina M.A."/>
            <person name="Rosen B."/>
            <person name="Silverstein K.A."/>
            <person name="Tang H."/>
            <person name="Rombauts S."/>
            <person name="Zhao P.X."/>
            <person name="Zhou P."/>
            <person name="Barbe V."/>
            <person name="Bardou P."/>
            <person name="Bechner M."/>
            <person name="Bellec A."/>
            <person name="Berger A."/>
            <person name="Berges H."/>
            <person name="Bidwell S."/>
            <person name="Bisseling T."/>
            <person name="Choisne N."/>
            <person name="Couloux A."/>
            <person name="Denny R."/>
            <person name="Deshpande S."/>
            <person name="Dai X."/>
            <person name="Doyle J.J."/>
            <person name="Dudez A.M."/>
            <person name="Farmer A.D."/>
            <person name="Fouteau S."/>
            <person name="Franken C."/>
            <person name="Gibelin C."/>
            <person name="Gish J."/>
            <person name="Goldstein S."/>
            <person name="Gonzalez A.J."/>
            <person name="Green P.J."/>
            <person name="Hallab A."/>
            <person name="Hartog M."/>
            <person name="Hua A."/>
            <person name="Humphray S.J."/>
            <person name="Jeong D.H."/>
            <person name="Jing Y."/>
            <person name="Jocker A."/>
            <person name="Kenton S.M."/>
            <person name="Kim D.J."/>
            <person name="Klee K."/>
            <person name="Lai H."/>
            <person name="Lang C."/>
            <person name="Lin S."/>
            <person name="Macmil S.L."/>
            <person name="Magdelenat G."/>
            <person name="Matthews L."/>
            <person name="McCorrison J."/>
            <person name="Monaghan E.L."/>
            <person name="Mun J.H."/>
            <person name="Najar F.Z."/>
            <person name="Nicholson C."/>
            <person name="Noirot C."/>
            <person name="O'Bleness M."/>
            <person name="Paule C.R."/>
            <person name="Poulain J."/>
            <person name="Prion F."/>
            <person name="Qin B."/>
            <person name="Qu C."/>
            <person name="Retzel E.F."/>
            <person name="Riddle C."/>
            <person name="Sallet E."/>
            <person name="Samain S."/>
            <person name="Samson N."/>
            <person name="Sanders I."/>
            <person name="Saurat O."/>
            <person name="Scarpelli C."/>
            <person name="Schiex T."/>
            <person name="Segurens B."/>
            <person name="Severin A.J."/>
            <person name="Sherrier D.J."/>
            <person name="Shi R."/>
            <person name="Sims S."/>
            <person name="Singer S.R."/>
            <person name="Sinharoy S."/>
            <person name="Sterck L."/>
            <person name="Viollet A."/>
            <person name="Wang B.B."/>
            <person name="Wang K."/>
            <person name="Wang M."/>
            <person name="Wang X."/>
            <person name="Warfsmann J."/>
            <person name="Weissenbach J."/>
            <person name="White D.D."/>
            <person name="White J.D."/>
            <person name="Wiley G.B."/>
            <person name="Wincker P."/>
            <person name="Xing Y."/>
            <person name="Yang L."/>
            <person name="Yao Z."/>
            <person name="Ying F."/>
            <person name="Zhai J."/>
            <person name="Zhou L."/>
            <person name="Zuber A."/>
            <person name="Denarie J."/>
            <person name="Dixon R.A."/>
            <person name="May G.D."/>
            <person name="Schwartz D.C."/>
            <person name="Rogers J."/>
            <person name="Quetier F."/>
            <person name="Town C.D."/>
            <person name="Roe B.A."/>
        </authorList>
    </citation>
    <scope>NUCLEOTIDE SEQUENCE [LARGE SCALE GENOMIC DNA]</scope>
    <source>
        <strain evidence="4">A17</strain>
        <strain evidence="6 7">cv. Jemalong A17</strain>
    </source>
</reference>
<reference evidence="6" key="3">
    <citation type="submission" date="2015-04" db="UniProtKB">
        <authorList>
            <consortium name="EnsemblPlants"/>
        </authorList>
    </citation>
    <scope>IDENTIFICATION</scope>
    <source>
        <strain evidence="6">cv. Jemalong A17</strain>
    </source>
</reference>
<evidence type="ECO:0000256" key="1">
    <source>
        <dbReference type="ARBA" id="ARBA00022884"/>
    </source>
</evidence>
<dbReference type="InterPro" id="IPR012677">
    <property type="entry name" value="Nucleotide-bd_a/b_plait_sf"/>
</dbReference>
<dbReference type="AlphaFoldDB" id="G7J8B6"/>
<dbReference type="CDD" id="cd21618">
    <property type="entry name" value="RRM_AtNSRA_like"/>
    <property type="match status" value="1"/>
</dbReference>
<evidence type="ECO:0000256" key="2">
    <source>
        <dbReference type="PROSITE-ProRule" id="PRU00176"/>
    </source>
</evidence>
<evidence type="ECO:0000313" key="8">
    <source>
        <dbReference type="Proteomes" id="UP000265566"/>
    </source>
</evidence>
<dbReference type="Pfam" id="PF00076">
    <property type="entry name" value="RRM_1"/>
    <property type="match status" value="1"/>
</dbReference>
<evidence type="ECO:0000313" key="4">
    <source>
        <dbReference type="EMBL" id="AES73423.1"/>
    </source>
</evidence>
<dbReference type="EMBL" id="CM001219">
    <property type="protein sequence ID" value="AES73423.1"/>
    <property type="molecule type" value="Genomic_DNA"/>
</dbReference>
<dbReference type="Gene3D" id="3.30.70.330">
    <property type="match status" value="1"/>
</dbReference>
<dbReference type="OMA" id="NNCTRRE"/>
<dbReference type="ExpressionAtlas" id="G7J8B6">
    <property type="expression patterns" value="differential"/>
</dbReference>
<evidence type="ECO:0000313" key="6">
    <source>
        <dbReference type="EnsemblPlants" id="AES73423"/>
    </source>
</evidence>
<reference evidence="4 7" key="2">
    <citation type="journal article" date="2014" name="BMC Genomics">
        <title>An improved genome release (version Mt4.0) for the model legume Medicago truncatula.</title>
        <authorList>
            <person name="Tang H."/>
            <person name="Krishnakumar V."/>
            <person name="Bidwell S."/>
            <person name="Rosen B."/>
            <person name="Chan A."/>
            <person name="Zhou S."/>
            <person name="Gentzbittel L."/>
            <person name="Childs K.L."/>
            <person name="Yandell M."/>
            <person name="Gundlach H."/>
            <person name="Mayer K.F."/>
            <person name="Schwartz D.C."/>
            <person name="Town C.D."/>
        </authorList>
    </citation>
    <scope>GENOME REANNOTATION</scope>
    <source>
        <strain evidence="6 7">cv. Jemalong A17</strain>
    </source>
</reference>
<evidence type="ECO:0000259" key="3">
    <source>
        <dbReference type="PROSITE" id="PS50102"/>
    </source>
</evidence>
<dbReference type="HOGENOM" id="CLU_078642_2_1_1"/>
<dbReference type="EMBL" id="PSQE01000003">
    <property type="protein sequence ID" value="RHN70478.1"/>
    <property type="molecule type" value="Genomic_DNA"/>
</dbReference>
<dbReference type="Gramene" id="rna19059">
    <property type="protein sequence ID" value="RHN70478.1"/>
    <property type="gene ID" value="gene19059"/>
</dbReference>
<dbReference type="InterPro" id="IPR035979">
    <property type="entry name" value="RBD_domain_sf"/>
</dbReference>
<proteinExistence type="predicted"/>
<keyword evidence="7" id="KW-1185">Reference proteome</keyword>
<evidence type="ECO:0000313" key="5">
    <source>
        <dbReference type="EMBL" id="RHN70478.1"/>
    </source>
</evidence>
<dbReference type="SMART" id="SM00360">
    <property type="entry name" value="RRM"/>
    <property type="match status" value="1"/>
</dbReference>
<reference evidence="5" key="5">
    <citation type="journal article" date="2018" name="Nat. Plants">
        <title>Whole-genome landscape of Medicago truncatula symbiotic genes.</title>
        <authorList>
            <person name="Pecrix Y."/>
            <person name="Gamas P."/>
            <person name="Carrere S."/>
        </authorList>
    </citation>
    <scope>NUCLEOTIDE SEQUENCE</scope>
    <source>
        <tissue evidence="5">Leaves</tissue>
    </source>
</reference>
<dbReference type="GO" id="GO:0003729">
    <property type="term" value="F:mRNA binding"/>
    <property type="evidence" value="ECO:0000318"/>
    <property type="project" value="GO_Central"/>
</dbReference>
<dbReference type="Proteomes" id="UP000265566">
    <property type="component" value="Chromosome 3"/>
</dbReference>
<evidence type="ECO:0000313" key="7">
    <source>
        <dbReference type="Proteomes" id="UP000002051"/>
    </source>
</evidence>
<feature type="domain" description="RRM" evidence="3">
    <location>
        <begin position="133"/>
        <end position="219"/>
    </location>
</feature>
<protein>
    <submittedName>
        <fullName evidence="5">Putative nucleotide-binding alpha-beta plait domain-containing protein</fullName>
    </submittedName>
    <submittedName>
        <fullName evidence="4">RNA recognition motif</fullName>
    </submittedName>
</protein>
<sequence>MTDPYYPYPTPAPSDGASFARSSYAGYIPSEAPSLASPLPKSTDFPGYGSDYLNKDVSLFRMEPYGVDDTRGSRVHSEHNATSYNPLEDVDLSTKRDALLGVSTGVPDPIANNERSISKSNYDALPVSAAESNILFVGGLPKDCTRREVGHLFRPFIGYKDIKVVHKEPRRSGDKAMIFCFVEFTEPKCALTAMEALQGYKFDDKKPDSPTLKIKFAHFPFRPPTDDGQ</sequence>
<dbReference type="PaxDb" id="3880-AES73423"/>
<reference evidence="8" key="4">
    <citation type="journal article" date="2018" name="Nat. Plants">
        <title>Whole-genome landscape of Medicago truncatula symbiotic genes.</title>
        <authorList>
            <person name="Pecrix Y."/>
            <person name="Staton S.E."/>
            <person name="Sallet E."/>
            <person name="Lelandais-Briere C."/>
            <person name="Moreau S."/>
            <person name="Carrere S."/>
            <person name="Blein T."/>
            <person name="Jardinaud M.F."/>
            <person name="Latrasse D."/>
            <person name="Zouine M."/>
            <person name="Zahm M."/>
            <person name="Kreplak J."/>
            <person name="Mayjonade B."/>
            <person name="Satge C."/>
            <person name="Perez M."/>
            <person name="Cauet S."/>
            <person name="Marande W."/>
            <person name="Chantry-Darmon C."/>
            <person name="Lopez-Roques C."/>
            <person name="Bouchez O."/>
            <person name="Berard A."/>
            <person name="Debelle F."/>
            <person name="Munos S."/>
            <person name="Bendahmane A."/>
            <person name="Berges H."/>
            <person name="Niebel A."/>
            <person name="Buitink J."/>
            <person name="Frugier F."/>
            <person name="Benhamed M."/>
            <person name="Crespi M."/>
            <person name="Gouzy J."/>
            <person name="Gamas P."/>
        </authorList>
    </citation>
    <scope>NUCLEOTIDE SEQUENCE [LARGE SCALE GENOMIC DNA]</scope>
    <source>
        <strain evidence="8">cv. Jemalong A17</strain>
    </source>
</reference>
<organism evidence="4 7">
    <name type="scientific">Medicago truncatula</name>
    <name type="common">Barrel medic</name>
    <name type="synonym">Medicago tribuloides</name>
    <dbReference type="NCBI Taxonomy" id="3880"/>
    <lineage>
        <taxon>Eukaryota</taxon>
        <taxon>Viridiplantae</taxon>
        <taxon>Streptophyta</taxon>
        <taxon>Embryophyta</taxon>
        <taxon>Tracheophyta</taxon>
        <taxon>Spermatophyta</taxon>
        <taxon>Magnoliopsida</taxon>
        <taxon>eudicotyledons</taxon>
        <taxon>Gunneridae</taxon>
        <taxon>Pentapetalae</taxon>
        <taxon>rosids</taxon>
        <taxon>fabids</taxon>
        <taxon>Fabales</taxon>
        <taxon>Fabaceae</taxon>
        <taxon>Papilionoideae</taxon>
        <taxon>50 kb inversion clade</taxon>
        <taxon>NPAAA clade</taxon>
        <taxon>Hologalegina</taxon>
        <taxon>IRL clade</taxon>
        <taxon>Trifolieae</taxon>
        <taxon>Medicago</taxon>
    </lineage>
</organism>
<dbReference type="KEGG" id="mtr:11429869"/>
<name>G7J8B6_MEDTR</name>
<dbReference type="Proteomes" id="UP000002051">
    <property type="component" value="Chromosome 3"/>
</dbReference>
<dbReference type="PROSITE" id="PS50102">
    <property type="entry name" value="RRM"/>
    <property type="match status" value="1"/>
</dbReference>
<dbReference type="PANTHER" id="PTHR10501">
    <property type="entry name" value="U1 SMALL NUCLEAR RIBONUCLEOPROTEIN A/U2 SMALL NUCLEAR RIBONUCLEOPROTEIN B"/>
    <property type="match status" value="1"/>
</dbReference>
<dbReference type="eggNOG" id="ENOG502RY61">
    <property type="taxonomic scope" value="Eukaryota"/>
</dbReference>